<protein>
    <submittedName>
        <fullName evidence="1">Uncharacterized protein</fullName>
    </submittedName>
</protein>
<dbReference type="RefSeq" id="WP_090410748.1">
    <property type="nucleotide sequence ID" value="NZ_CABJAI010000001.1"/>
</dbReference>
<dbReference type="Proteomes" id="UP000586254">
    <property type="component" value="Unassembled WGS sequence"/>
</dbReference>
<evidence type="ECO:0000313" key="2">
    <source>
        <dbReference type="Proteomes" id="UP000586254"/>
    </source>
</evidence>
<evidence type="ECO:0000313" key="1">
    <source>
        <dbReference type="EMBL" id="NZA36753.1"/>
    </source>
</evidence>
<proteinExistence type="predicted"/>
<dbReference type="AlphaFoldDB" id="A0A1I5G0T3"/>
<accession>A0A1I5G0T3</accession>
<reference evidence="1 2" key="1">
    <citation type="submission" date="2020-07" db="EMBL/GenBank/DDBJ databases">
        <title>Organ Donor 1.</title>
        <authorList>
            <person name="Marsh A.J."/>
            <person name="Azcarate-Peril M.A."/>
        </authorList>
    </citation>
    <scope>NUCLEOTIDE SEQUENCE [LARGE SCALE GENOMIC DNA]</scope>
    <source>
        <strain evidence="1 2">AMC0717</strain>
    </source>
</reference>
<gene>
    <name evidence="1" type="ORF">H0N91_01035</name>
</gene>
<name>A0A1I5G0T3_9FIRM</name>
<sequence>MNHKGYALPLVLIVLALLFTVAAALLGQMRNQLEANQDYRDYQICILVVENAFAEAEAELNADFDYTGTGGWRNEDNGGRYNIEVAPLSGQERSVRVTAQVKTYKKVFQGKGTIDKNTQKLSSMSYYMEK</sequence>
<comment type="caution">
    <text evidence="1">The sequence shown here is derived from an EMBL/GenBank/DDBJ whole genome shotgun (WGS) entry which is preliminary data.</text>
</comment>
<dbReference type="EMBL" id="JACCKS010000001">
    <property type="protein sequence ID" value="NZA36753.1"/>
    <property type="molecule type" value="Genomic_DNA"/>
</dbReference>
<organism evidence="1 2">
    <name type="scientific">Eubacterium callanderi</name>
    <dbReference type="NCBI Taxonomy" id="53442"/>
    <lineage>
        <taxon>Bacteria</taxon>
        <taxon>Bacillati</taxon>
        <taxon>Bacillota</taxon>
        <taxon>Clostridia</taxon>
        <taxon>Eubacteriales</taxon>
        <taxon>Eubacteriaceae</taxon>
        <taxon>Eubacterium</taxon>
    </lineage>
</organism>